<dbReference type="Proteomes" id="UP000295135">
    <property type="component" value="Unassembled WGS sequence"/>
</dbReference>
<dbReference type="PANTHER" id="PTHR43428">
    <property type="entry name" value="ARSENATE REDUCTASE"/>
    <property type="match status" value="1"/>
</dbReference>
<proteinExistence type="predicted"/>
<evidence type="ECO:0000313" key="4">
    <source>
        <dbReference type="Proteomes" id="UP000295135"/>
    </source>
</evidence>
<dbReference type="InterPro" id="IPR023485">
    <property type="entry name" value="Ptyr_pPase"/>
</dbReference>
<dbReference type="RefSeq" id="WP_126460202.1">
    <property type="nucleotide sequence ID" value="NZ_AP018721.1"/>
</dbReference>
<dbReference type="GO" id="GO:0046685">
    <property type="term" value="P:response to arsenic-containing substance"/>
    <property type="evidence" value="ECO:0007669"/>
    <property type="project" value="UniProtKB-KW"/>
</dbReference>
<gene>
    <name evidence="3" type="ORF">EDC61_10885</name>
</gene>
<dbReference type="SUPFAM" id="SSF52788">
    <property type="entry name" value="Phosphotyrosine protein phosphatases I"/>
    <property type="match status" value="1"/>
</dbReference>
<protein>
    <submittedName>
        <fullName evidence="3">Arsenate reductase</fullName>
    </submittedName>
</protein>
<sequence length="145" mass="16095">MPTPQRVLFLCDGNAARSQMAEGLLRALGGPGFEVHSAGLEPRPLHPLAVEAMAEAGIDIAGQRSKHLNEFLDTRFDRVITLCDRTRESCPDFPRDNETLHWAIDDPTAAPGTQAEQLAAFRRARDAIRREIERWLATTTKPHAT</sequence>
<evidence type="ECO:0000313" key="3">
    <source>
        <dbReference type="EMBL" id="TCS71742.1"/>
    </source>
</evidence>
<name>A0A4R3JWY1_9PROT</name>
<keyword evidence="4" id="KW-1185">Reference proteome</keyword>
<dbReference type="CDD" id="cd16345">
    <property type="entry name" value="LMWP_ArsC"/>
    <property type="match status" value="1"/>
</dbReference>
<dbReference type="EMBL" id="SLZY01000008">
    <property type="protein sequence ID" value="TCS71742.1"/>
    <property type="molecule type" value="Genomic_DNA"/>
</dbReference>
<evidence type="ECO:0000259" key="2">
    <source>
        <dbReference type="SMART" id="SM00226"/>
    </source>
</evidence>
<accession>A0A4R3JWY1</accession>
<dbReference type="Gene3D" id="3.40.50.2300">
    <property type="match status" value="1"/>
</dbReference>
<dbReference type="InterPro" id="IPR036196">
    <property type="entry name" value="Ptyr_pPase_sf"/>
</dbReference>
<keyword evidence="1" id="KW-0059">Arsenical resistance</keyword>
<dbReference type="OrthoDB" id="9793058at2"/>
<evidence type="ECO:0000256" key="1">
    <source>
        <dbReference type="ARBA" id="ARBA00022849"/>
    </source>
</evidence>
<feature type="domain" description="Phosphotyrosine protein phosphatase I" evidence="2">
    <location>
        <begin position="5"/>
        <end position="138"/>
    </location>
</feature>
<dbReference type="Pfam" id="PF01451">
    <property type="entry name" value="LMWPc"/>
    <property type="match status" value="1"/>
</dbReference>
<dbReference type="SMART" id="SM00226">
    <property type="entry name" value="LMWPc"/>
    <property type="match status" value="1"/>
</dbReference>
<dbReference type="PANTHER" id="PTHR43428:SF1">
    <property type="entry name" value="ARSENATE REDUCTASE"/>
    <property type="match status" value="1"/>
</dbReference>
<comment type="caution">
    <text evidence="3">The sequence shown here is derived from an EMBL/GenBank/DDBJ whole genome shotgun (WGS) entry which is preliminary data.</text>
</comment>
<reference evidence="3 4" key="1">
    <citation type="submission" date="2019-03" db="EMBL/GenBank/DDBJ databases">
        <title>Genomic Encyclopedia of Type Strains, Phase IV (KMG-IV): sequencing the most valuable type-strain genomes for metagenomic binning, comparative biology and taxonomic classification.</title>
        <authorList>
            <person name="Goeker M."/>
        </authorList>
    </citation>
    <scope>NUCLEOTIDE SEQUENCE [LARGE SCALE GENOMIC DNA]</scope>
    <source>
        <strain evidence="3 4">DSM 103923</strain>
    </source>
</reference>
<organism evidence="3 4">
    <name type="scientific">Sulfuritortus calidifontis</name>
    <dbReference type="NCBI Taxonomy" id="1914471"/>
    <lineage>
        <taxon>Bacteria</taxon>
        <taxon>Pseudomonadati</taxon>
        <taxon>Pseudomonadota</taxon>
        <taxon>Betaproteobacteria</taxon>
        <taxon>Nitrosomonadales</taxon>
        <taxon>Thiobacillaceae</taxon>
        <taxon>Sulfuritortus</taxon>
    </lineage>
</organism>
<dbReference type="AlphaFoldDB" id="A0A4R3JWY1"/>